<accession>A0A845AT24</accession>
<dbReference type="Pfam" id="PF06841">
    <property type="entry name" value="Phage_T4_gp19"/>
    <property type="match status" value="1"/>
</dbReference>
<dbReference type="InterPro" id="IPR011747">
    <property type="entry name" value="CHP02241"/>
</dbReference>
<dbReference type="AlphaFoldDB" id="A0A845AT24"/>
<evidence type="ECO:0000313" key="2">
    <source>
        <dbReference type="EMBL" id="MXP34032.1"/>
    </source>
</evidence>
<dbReference type="NCBIfam" id="TIGR02241">
    <property type="entry name" value="conserved hypothetical phage tail region protein"/>
    <property type="match status" value="1"/>
</dbReference>
<name>A0A845AT24_9SPHN</name>
<evidence type="ECO:0000313" key="1">
    <source>
        <dbReference type="EMBL" id="MXP31272.1"/>
    </source>
</evidence>
<keyword evidence="3" id="KW-1185">Reference proteome</keyword>
<dbReference type="RefSeq" id="WP_160778733.1">
    <property type="nucleotide sequence ID" value="NZ_BAAAZF010000001.1"/>
</dbReference>
<protein>
    <submittedName>
        <fullName evidence="2">Phage tail protein</fullName>
    </submittedName>
</protein>
<dbReference type="Proteomes" id="UP000446786">
    <property type="component" value="Unassembled WGS sequence"/>
</dbReference>
<organism evidence="2 3">
    <name type="scientific">Parerythrobacter jejuensis</name>
    <dbReference type="NCBI Taxonomy" id="795812"/>
    <lineage>
        <taxon>Bacteria</taxon>
        <taxon>Pseudomonadati</taxon>
        <taxon>Pseudomonadota</taxon>
        <taxon>Alphaproteobacteria</taxon>
        <taxon>Sphingomonadales</taxon>
        <taxon>Erythrobacteraceae</taxon>
        <taxon>Parerythrobacter</taxon>
    </lineage>
</organism>
<reference evidence="2 3" key="1">
    <citation type="submission" date="2019-12" db="EMBL/GenBank/DDBJ databases">
        <title>Genomic-based taxomic classification of the family Erythrobacteraceae.</title>
        <authorList>
            <person name="Xu L."/>
        </authorList>
    </citation>
    <scope>NUCLEOTIDE SEQUENCE [LARGE SCALE GENOMIC DNA]</scope>
    <source>
        <strain evidence="2 3">JCM 16677</strain>
    </source>
</reference>
<gene>
    <name evidence="1" type="ORF">GRI94_05465</name>
    <name evidence="2" type="ORF">GRI94_19555</name>
</gene>
<dbReference type="PANTHER" id="PTHR38009">
    <property type="entry name" value="CONSERVED HYPOTHETICAL PHAGE TAIL PROTEIN"/>
    <property type="match status" value="1"/>
</dbReference>
<dbReference type="EMBL" id="WTYE01000001">
    <property type="protein sequence ID" value="MXP31272.1"/>
    <property type="molecule type" value="Genomic_DNA"/>
</dbReference>
<sequence>MPTRETPYSAYNFLVEMGDDPPSNTALGGFSDVSGLSAEITMMEYRQGNDKENCVRKIPGMHKSGDVTLKRGLMGLKNFWTWVEATRSNPDTGRAVTITLNDEVGAAIMKWKLLDAKPMKWTGPTLAAKGASDVAFEELVLSVKKLDMVED</sequence>
<dbReference type="GO" id="GO:0005198">
    <property type="term" value="F:structural molecule activity"/>
    <property type="evidence" value="ECO:0007669"/>
    <property type="project" value="InterPro"/>
</dbReference>
<dbReference type="OrthoDB" id="9799891at2"/>
<evidence type="ECO:0000313" key="3">
    <source>
        <dbReference type="Proteomes" id="UP000446786"/>
    </source>
</evidence>
<dbReference type="PANTHER" id="PTHR38009:SF1">
    <property type="entry name" value="CONSERVED HYPOTHETICAL PHAGE TAIL PROTEIN"/>
    <property type="match status" value="1"/>
</dbReference>
<comment type="caution">
    <text evidence="2">The sequence shown here is derived from an EMBL/GenBank/DDBJ whole genome shotgun (WGS) entry which is preliminary data.</text>
</comment>
<proteinExistence type="predicted"/>
<dbReference type="EMBL" id="WTYE01000001">
    <property type="protein sequence ID" value="MXP34032.1"/>
    <property type="molecule type" value="Genomic_DNA"/>
</dbReference>
<dbReference type="InterPro" id="IPR010667">
    <property type="entry name" value="Phage_T4_Gp19"/>
</dbReference>